<dbReference type="GeneID" id="301359506"/>
<feature type="transmembrane region" description="Helical" evidence="1">
    <location>
        <begin position="43"/>
        <end position="66"/>
    </location>
</feature>
<dbReference type="eggNOG" id="arCOG10767">
    <property type="taxonomic scope" value="Archaea"/>
</dbReference>
<name>A0A1X4HB03_HALEZ</name>
<dbReference type="STRING" id="1121945.GCA_000421805_00404"/>
<sequence length="69" mass="7111">MSSEPGIDTGRFGRTLVLIGFVTTVFLFLIAERLSGDTFRIGAIAIGTVALITAITGFLIAAGSAVEGH</sequence>
<evidence type="ECO:0000313" key="2">
    <source>
        <dbReference type="EMBL" id="OSP10557.1"/>
    </source>
</evidence>
<feature type="transmembrane region" description="Helical" evidence="1">
    <location>
        <begin position="12"/>
        <end position="31"/>
    </location>
</feature>
<reference evidence="2 3" key="1">
    <citation type="submission" date="2017-04" db="EMBL/GenBank/DDBJ databases">
        <title>MLSA of the genus Halorubrum.</title>
        <authorList>
            <person name="De La Haba R."/>
            <person name="Sanchez-Porro C."/>
            <person name="Infante-Dominguez C."/>
            <person name="Ventosa A."/>
        </authorList>
    </citation>
    <scope>NUCLEOTIDE SEQUENCE [LARGE SCALE GENOMIC DNA]</scope>
    <source>
        <strain evidence="2 3">DSM 17463</strain>
    </source>
</reference>
<organism evidence="2 3">
    <name type="scientific">Halorubrum ezzemoulense DSM 17463</name>
    <dbReference type="NCBI Taxonomy" id="1121945"/>
    <lineage>
        <taxon>Archaea</taxon>
        <taxon>Methanobacteriati</taxon>
        <taxon>Methanobacteriota</taxon>
        <taxon>Stenosarchaea group</taxon>
        <taxon>Halobacteria</taxon>
        <taxon>Halobacteriales</taxon>
        <taxon>Haloferacaceae</taxon>
        <taxon>Halorubrum</taxon>
    </lineage>
</organism>
<evidence type="ECO:0000256" key="1">
    <source>
        <dbReference type="SAM" id="Phobius"/>
    </source>
</evidence>
<evidence type="ECO:0000313" key="3">
    <source>
        <dbReference type="Proteomes" id="UP000193587"/>
    </source>
</evidence>
<keyword evidence="1" id="KW-0812">Transmembrane</keyword>
<protein>
    <submittedName>
        <fullName evidence="2">Uncharacterized protein</fullName>
    </submittedName>
</protein>
<dbReference type="EMBL" id="NEDJ01000004">
    <property type="protein sequence ID" value="OSP10557.1"/>
    <property type="molecule type" value="Genomic_DNA"/>
</dbReference>
<accession>A0A1X4HB03</accession>
<dbReference type="Proteomes" id="UP000193587">
    <property type="component" value="Unassembled WGS sequence"/>
</dbReference>
<proteinExistence type="predicted"/>
<dbReference type="AlphaFoldDB" id="A0A1X4HB03"/>
<keyword evidence="1" id="KW-1133">Transmembrane helix</keyword>
<gene>
    <name evidence="2" type="ORF">B9H04_02150</name>
</gene>
<keyword evidence="1" id="KW-0472">Membrane</keyword>
<dbReference type="RefSeq" id="WP_049911035.1">
    <property type="nucleotide sequence ID" value="NZ_ATXS01000001.1"/>
</dbReference>
<comment type="caution">
    <text evidence="2">The sequence shown here is derived from an EMBL/GenBank/DDBJ whole genome shotgun (WGS) entry which is preliminary data.</text>
</comment>